<dbReference type="Pfam" id="PF23572">
    <property type="entry name" value="GH3_C"/>
    <property type="match status" value="1"/>
</dbReference>
<dbReference type="GO" id="GO:0016881">
    <property type="term" value="F:acid-amino acid ligase activity"/>
    <property type="evidence" value="ECO:0007669"/>
    <property type="project" value="TreeGrafter"/>
</dbReference>
<evidence type="ECO:0000259" key="1">
    <source>
        <dbReference type="Pfam" id="PF23571"/>
    </source>
</evidence>
<dbReference type="PANTHER" id="PTHR31901:SF9">
    <property type="entry name" value="GH3 DOMAIN-CONTAINING PROTEIN"/>
    <property type="match status" value="1"/>
</dbReference>
<organism evidence="3">
    <name type="scientific">Streptomyces iranensis</name>
    <dbReference type="NCBI Taxonomy" id="576784"/>
    <lineage>
        <taxon>Bacteria</taxon>
        <taxon>Bacillati</taxon>
        <taxon>Actinomycetota</taxon>
        <taxon>Actinomycetes</taxon>
        <taxon>Kitasatosporales</taxon>
        <taxon>Streptomycetaceae</taxon>
        <taxon>Streptomyces</taxon>
        <taxon>Streptomyces violaceusniger group</taxon>
    </lineage>
</organism>
<evidence type="ECO:0000313" key="4">
    <source>
        <dbReference type="EMBL" id="MBP2068091.1"/>
    </source>
</evidence>
<feature type="domain" description="GH3 middle" evidence="1">
    <location>
        <begin position="355"/>
        <end position="421"/>
    </location>
</feature>
<evidence type="ECO:0000313" key="3">
    <source>
        <dbReference type="EMBL" id="CDR02249.1"/>
    </source>
</evidence>
<dbReference type="EMBL" id="JAGGLR010000036">
    <property type="protein sequence ID" value="MBP2068091.1"/>
    <property type="molecule type" value="Genomic_DNA"/>
</dbReference>
<dbReference type="HOGENOM" id="CLU_016249_3_2_11"/>
<proteinExistence type="predicted"/>
<dbReference type="Pfam" id="PF23571">
    <property type="entry name" value="GH3_M"/>
    <property type="match status" value="1"/>
</dbReference>
<dbReference type="EMBL" id="LK022848">
    <property type="protein sequence ID" value="CDR02249.1"/>
    <property type="molecule type" value="Genomic_DNA"/>
</dbReference>
<evidence type="ECO:0008006" key="6">
    <source>
        <dbReference type="Google" id="ProtNLM"/>
    </source>
</evidence>
<feature type="domain" description="GH3 C-terminal" evidence="2">
    <location>
        <begin position="500"/>
        <end position="558"/>
    </location>
</feature>
<dbReference type="PANTHER" id="PTHR31901">
    <property type="entry name" value="GH3 DOMAIN-CONTAINING PROTEIN"/>
    <property type="match status" value="1"/>
</dbReference>
<reference evidence="4 5" key="2">
    <citation type="submission" date="2021-03" db="EMBL/GenBank/DDBJ databases">
        <title>Genomic Encyclopedia of Type Strains, Phase IV (KMG-IV): sequencing the most valuable type-strain genomes for metagenomic binning, comparative biology and taxonomic classification.</title>
        <authorList>
            <person name="Goeker M."/>
        </authorList>
    </citation>
    <scope>NUCLEOTIDE SEQUENCE [LARGE SCALE GENOMIC DNA]</scope>
    <source>
        <strain evidence="4 5">DSM 41954</strain>
    </source>
</reference>
<evidence type="ECO:0000259" key="2">
    <source>
        <dbReference type="Pfam" id="PF23572"/>
    </source>
</evidence>
<name>A0A060ZKT4_9ACTN</name>
<protein>
    <recommendedName>
        <fullName evidence="6">GH3 auxin-responsive promoter</fullName>
    </recommendedName>
</protein>
<dbReference type="InterPro" id="IPR004993">
    <property type="entry name" value="GH3"/>
</dbReference>
<dbReference type="GO" id="GO:0005737">
    <property type="term" value="C:cytoplasm"/>
    <property type="evidence" value="ECO:0007669"/>
    <property type="project" value="TreeGrafter"/>
</dbReference>
<evidence type="ECO:0000313" key="5">
    <source>
        <dbReference type="Proteomes" id="UP000756710"/>
    </source>
</evidence>
<reference evidence="3" key="1">
    <citation type="submission" date="2014-05" db="EMBL/GenBank/DDBJ databases">
        <authorList>
            <person name="Horn Fabian"/>
        </authorList>
    </citation>
    <scope>NUCLEOTIDE SEQUENCE</scope>
</reference>
<dbReference type="AlphaFoldDB" id="A0A060ZKT4"/>
<dbReference type="InterPro" id="IPR055378">
    <property type="entry name" value="GH3_C"/>
</dbReference>
<dbReference type="RefSeq" id="WP_044567053.1">
    <property type="nucleotide sequence ID" value="NZ_BAABDR010000033.1"/>
</dbReference>
<dbReference type="InterPro" id="IPR055377">
    <property type="entry name" value="GH3_M"/>
</dbReference>
<keyword evidence="5" id="KW-1185">Reference proteome</keyword>
<sequence>MAEAAEMADAAGGTFSAYRSRVLGERDRLLAALDNARESQDDALRGMLRENADTEFGKAHGFSRCGGVDEYRAAVPIADYASLAPWIESAAAGRRHVLSADPAVVFFKSSGSTGDSKQIPITRQFMRTSFFPFYYAAWANFVEHFPEAVHRADATLNLKHDPAPAVGTTRSGQPHLGASQVDFGQAFGEPLAAEPGSRAPWSTLPDFVDPADHLQRGYVRLRAAIEHDVRCVIGINPAMVAAVPHQLVQWWPRLVKDLHDGTVDGHPGGIPDPGRARLLERSAERAGGLLPTHVWPRMQLLFCWTTGLASLYLPRLREAFGPRVTALPAPVAASEGFVAVALDRHLTAGSPAITGGLLEFVDADEDLRPDSATQLFHELETGREYHAVISHVGGLYRYALGDVVRVVDRVGDIPRVEYAGRRTLSDAVGERLREAHVVTALRTALTSTGLEVRNATCRVVGAPATRPGGDPAGAGPAQGAVRPRYAFALEPFLPWSDRETAALGRAVDAALSAAAPGYRSARGTGRLDAPEIHRVAPDAFARDWQHRVAAGTRPAQVKDRVFQHDDAAWQRLLGS</sequence>
<accession>A0A060ZKT4</accession>
<dbReference type="Pfam" id="PF03321">
    <property type="entry name" value="GH3"/>
    <property type="match status" value="1"/>
</dbReference>
<dbReference type="Proteomes" id="UP000756710">
    <property type="component" value="Unassembled WGS sequence"/>
</dbReference>
<gene>
    <name evidence="4" type="ORF">J2Z30_009160</name>
    <name evidence="3" type="ORF">SIRAN682</name>
</gene>